<dbReference type="GO" id="GO:0044205">
    <property type="term" value="P:'de novo' UMP biosynthetic process"/>
    <property type="evidence" value="ECO:0007669"/>
    <property type="project" value="UniProtKB-UniPathway"/>
</dbReference>
<dbReference type="EMBL" id="AGNL01008016">
    <property type="protein sequence ID" value="EJK70813.1"/>
    <property type="molecule type" value="Genomic_DNA"/>
</dbReference>
<feature type="region of interest" description="Disordered" evidence="1">
    <location>
        <begin position="138"/>
        <end position="159"/>
    </location>
</feature>
<feature type="region of interest" description="Disordered" evidence="1">
    <location>
        <begin position="188"/>
        <end position="211"/>
    </location>
</feature>
<gene>
    <name evidence="2" type="ORF">THAOC_07800</name>
</gene>
<reference evidence="2 3" key="1">
    <citation type="journal article" date="2012" name="Genome Biol.">
        <title>Genome and low-iron response of an oceanic diatom adapted to chronic iron limitation.</title>
        <authorList>
            <person name="Lommer M."/>
            <person name="Specht M."/>
            <person name="Roy A.S."/>
            <person name="Kraemer L."/>
            <person name="Andreson R."/>
            <person name="Gutowska M.A."/>
            <person name="Wolf J."/>
            <person name="Bergner S.V."/>
            <person name="Schilhabel M.B."/>
            <person name="Klostermeier U.C."/>
            <person name="Beiko R.G."/>
            <person name="Rosenstiel P."/>
            <person name="Hippler M."/>
            <person name="Laroche J."/>
        </authorList>
    </citation>
    <scope>NUCLEOTIDE SEQUENCE [LARGE SCALE GENOMIC DNA]</scope>
    <source>
        <strain evidence="2 3">CCMP1005</strain>
    </source>
</reference>
<dbReference type="GO" id="GO:0004151">
    <property type="term" value="F:dihydroorotase activity"/>
    <property type="evidence" value="ECO:0007669"/>
    <property type="project" value="InterPro"/>
</dbReference>
<protein>
    <submittedName>
        <fullName evidence="2">Uncharacterized protein</fullName>
    </submittedName>
</protein>
<dbReference type="eggNOG" id="KOG2902">
    <property type="taxonomic scope" value="Eukaryota"/>
</dbReference>
<dbReference type="SUPFAM" id="SSF51556">
    <property type="entry name" value="Metallo-dependent hydrolases"/>
    <property type="match status" value="1"/>
</dbReference>
<feature type="compositionally biased region" description="Basic and acidic residues" evidence="1">
    <location>
        <begin position="313"/>
        <end position="323"/>
    </location>
</feature>
<dbReference type="AlphaFoldDB" id="K0SWN6"/>
<dbReference type="InterPro" id="IPR004721">
    <property type="entry name" value="DHOdimr"/>
</dbReference>
<proteinExistence type="predicted"/>
<evidence type="ECO:0000256" key="1">
    <source>
        <dbReference type="SAM" id="MobiDB-lite"/>
    </source>
</evidence>
<feature type="compositionally biased region" description="Basic and acidic residues" evidence="1">
    <location>
        <begin position="142"/>
        <end position="159"/>
    </location>
</feature>
<keyword evidence="3" id="KW-1185">Reference proteome</keyword>
<organism evidence="2 3">
    <name type="scientific">Thalassiosira oceanica</name>
    <name type="common">Marine diatom</name>
    <dbReference type="NCBI Taxonomy" id="159749"/>
    <lineage>
        <taxon>Eukaryota</taxon>
        <taxon>Sar</taxon>
        <taxon>Stramenopiles</taxon>
        <taxon>Ochrophyta</taxon>
        <taxon>Bacillariophyta</taxon>
        <taxon>Coscinodiscophyceae</taxon>
        <taxon>Thalassiosirophycidae</taxon>
        <taxon>Thalassiosirales</taxon>
        <taxon>Thalassiosiraceae</taxon>
        <taxon>Thalassiosira</taxon>
    </lineage>
</organism>
<evidence type="ECO:0000313" key="2">
    <source>
        <dbReference type="EMBL" id="EJK70813.1"/>
    </source>
</evidence>
<evidence type="ECO:0000313" key="3">
    <source>
        <dbReference type="Proteomes" id="UP000266841"/>
    </source>
</evidence>
<dbReference type="GO" id="GO:0006207">
    <property type="term" value="P:'de novo' pyrimidine nucleobase biosynthetic process"/>
    <property type="evidence" value="ECO:0007669"/>
    <property type="project" value="TreeGrafter"/>
</dbReference>
<comment type="caution">
    <text evidence="2">The sequence shown here is derived from an EMBL/GenBank/DDBJ whole genome shotgun (WGS) entry which is preliminary data.</text>
</comment>
<feature type="region of interest" description="Disordered" evidence="1">
    <location>
        <begin position="225"/>
        <end position="259"/>
    </location>
</feature>
<dbReference type="GO" id="GO:0005737">
    <property type="term" value="C:cytoplasm"/>
    <property type="evidence" value="ECO:0007669"/>
    <property type="project" value="TreeGrafter"/>
</dbReference>
<dbReference type="Proteomes" id="UP000266841">
    <property type="component" value="Unassembled WGS sequence"/>
</dbReference>
<feature type="compositionally biased region" description="Basic and acidic residues" evidence="1">
    <location>
        <begin position="234"/>
        <end position="249"/>
    </location>
</feature>
<dbReference type="Gene3D" id="3.20.20.140">
    <property type="entry name" value="Metal-dependent hydrolases"/>
    <property type="match status" value="1"/>
</dbReference>
<dbReference type="UniPathway" id="UPA00070">
    <property type="reaction ID" value="UER00117"/>
</dbReference>
<dbReference type="PANTHER" id="PTHR43137:SF1">
    <property type="entry name" value="DIHYDROOROTASE"/>
    <property type="match status" value="1"/>
</dbReference>
<accession>K0SWN6</accession>
<dbReference type="InterPro" id="IPR032466">
    <property type="entry name" value="Metal_Hydrolase"/>
</dbReference>
<feature type="region of interest" description="Disordered" evidence="1">
    <location>
        <begin position="276"/>
        <end position="323"/>
    </location>
</feature>
<feature type="compositionally biased region" description="Low complexity" evidence="1">
    <location>
        <begin position="283"/>
        <end position="292"/>
    </location>
</feature>
<dbReference type="PANTHER" id="PTHR43137">
    <property type="entry name" value="DIHYDROOROTASE"/>
    <property type="match status" value="1"/>
</dbReference>
<dbReference type="OrthoDB" id="1670005at2759"/>
<name>K0SWN6_THAOC</name>
<sequence length="323" mass="35376">MAAAGDDCDHCEPCGADEGTRITITFPDDFHHHFRDGDKCPAVLEHATRRFARAIAMPNLKPPVTTTEIATAYHEHLKSCLPEDSQDFEFLITLYLTDNTTPSEIEKAHATGFVKARQEDLPGPAQDGRAGDDALHPLGGFDEPRRHIRQGEDVHRRDHPAARGGYALAQDYDGAHLHGGLGGVRQERAGQCQGEHHVPPPPLQQERAAGRGDQAALLLPADLEEGDASSGAARGRDEREQQVLPRDRFGASPSRGQGERVRLCGRVHCPRRGRAVRRGVRQGGRARQARGVLQPQWCGPLRPAEEREEDDAGEARVDVPHVV</sequence>